<evidence type="ECO:0000313" key="1">
    <source>
        <dbReference type="EMBL" id="AEI35831.1"/>
    </source>
</evidence>
<dbReference type="Proteomes" id="UP000000490">
    <property type="component" value="Chromosome"/>
</dbReference>
<gene>
    <name evidence="1" type="ordered locus">F7308_0904</name>
</gene>
<protein>
    <recommendedName>
        <fullName evidence="3">Transposase</fullName>
    </recommendedName>
</protein>
<proteinExistence type="predicted"/>
<sequence>MVLEIFMLESRHDRHDRPKNHLKALIYIALNRAYRGGF</sequence>
<accession>A0ABN3ZL33</accession>
<dbReference type="EMBL" id="CP002872">
    <property type="protein sequence ID" value="AEI35831.1"/>
    <property type="molecule type" value="Genomic_DNA"/>
</dbReference>
<name>A0ABN3ZL33_FRAST</name>
<reference evidence="1" key="1">
    <citation type="submission" date="2011-05" db="EMBL/GenBank/DDBJ databases">
        <authorList>
            <person name="Kuske C.R."/>
            <person name="Challacombe J.F."/>
            <person name="Siddaramappa S."/>
            <person name="Petersen J.M."/>
            <person name="Bruce D.C."/>
        </authorList>
    </citation>
    <scope>NUCLEOTIDE SEQUENCE</scope>
    <source>
        <strain evidence="1">TX077308</strain>
    </source>
</reference>
<evidence type="ECO:0000313" key="2">
    <source>
        <dbReference type="Proteomes" id="UP000000490"/>
    </source>
</evidence>
<evidence type="ECO:0008006" key="3">
    <source>
        <dbReference type="Google" id="ProtNLM"/>
    </source>
</evidence>
<organism evidence="1 2">
    <name type="scientific">Francisella salina</name>
    <dbReference type="NCBI Taxonomy" id="573569"/>
    <lineage>
        <taxon>Bacteria</taxon>
        <taxon>Pseudomonadati</taxon>
        <taxon>Pseudomonadota</taxon>
        <taxon>Gammaproteobacteria</taxon>
        <taxon>Thiotrichales</taxon>
        <taxon>Francisellaceae</taxon>
        <taxon>Francisella</taxon>
    </lineage>
</organism>
<keyword evidence="2" id="KW-1185">Reference proteome</keyword>